<feature type="compositionally biased region" description="Polar residues" evidence="1">
    <location>
        <begin position="112"/>
        <end position="122"/>
    </location>
</feature>
<feature type="compositionally biased region" description="Basic and acidic residues" evidence="1">
    <location>
        <begin position="125"/>
        <end position="146"/>
    </location>
</feature>
<comment type="caution">
    <text evidence="2">The sequence shown here is derived from an EMBL/GenBank/DDBJ whole genome shotgun (WGS) entry which is preliminary data.</text>
</comment>
<dbReference type="RefSeq" id="WP_329775599.1">
    <property type="nucleotide sequence ID" value="NZ_JAYDYW010000008.1"/>
</dbReference>
<feature type="region of interest" description="Disordered" evidence="1">
    <location>
        <begin position="1"/>
        <end position="161"/>
    </location>
</feature>
<organism evidence="2 3">
    <name type="scientific">Agarivorans aestuarii</name>
    <dbReference type="NCBI Taxonomy" id="1563703"/>
    <lineage>
        <taxon>Bacteria</taxon>
        <taxon>Pseudomonadati</taxon>
        <taxon>Pseudomonadota</taxon>
        <taxon>Gammaproteobacteria</taxon>
        <taxon>Alteromonadales</taxon>
        <taxon>Alteromonadaceae</taxon>
        <taxon>Agarivorans</taxon>
    </lineage>
</organism>
<sequence length="311" mass="33809">MNINVSLPNVFPNTLAPPTDSARRDNQLRQVIAQPKEVASFAKEPEVGAEKDRSKPQATAQYPQPQLQEQQQAKINEREAQQGQGQQGQQGEQQGKQDGQQSGQEQSGSDQPSARQKGQNELSEGEQKKVDELSARDQEVRTHEAQHQAVGGQYASAATFELERGPDGKQYAVGGEVSIDVSEIPDDPQATIAKMEQVQRAALAPAEPSSQDRQVAAQAQQKAAEAQRELNHAQPPGLLASDEQPSAFGATAAEAAVFEPSQQAREQQNAQALQQRYPDIAQQMAQRNQTIEQRYSSAAAFKPQSQLSLQA</sequence>
<keyword evidence="2" id="KW-0378">Hydrolase</keyword>
<dbReference type="InterPro" id="IPR021973">
    <property type="entry name" value="SprA-related"/>
</dbReference>
<feature type="compositionally biased region" description="Polar residues" evidence="1">
    <location>
        <begin position="260"/>
        <end position="274"/>
    </location>
</feature>
<feature type="compositionally biased region" description="Low complexity" evidence="1">
    <location>
        <begin position="247"/>
        <end position="256"/>
    </location>
</feature>
<evidence type="ECO:0000313" key="3">
    <source>
        <dbReference type="Proteomes" id="UP001310248"/>
    </source>
</evidence>
<feature type="compositionally biased region" description="Low complexity" evidence="1">
    <location>
        <begin position="61"/>
        <end position="72"/>
    </location>
</feature>
<feature type="compositionally biased region" description="Low complexity" evidence="1">
    <location>
        <begin position="81"/>
        <end position="111"/>
    </location>
</feature>
<protein>
    <submittedName>
        <fullName evidence="2">Metalloprotease CJM1_0395 family protein</fullName>
    </submittedName>
</protein>
<dbReference type="Pfam" id="PF12118">
    <property type="entry name" value="SprA-related"/>
    <property type="match status" value="1"/>
</dbReference>
<name>A0ABU7G656_9ALTE</name>
<proteinExistence type="predicted"/>
<feature type="compositionally biased region" description="Basic and acidic residues" evidence="1">
    <location>
        <begin position="43"/>
        <end position="55"/>
    </location>
</feature>
<evidence type="ECO:0000256" key="1">
    <source>
        <dbReference type="SAM" id="MobiDB-lite"/>
    </source>
</evidence>
<gene>
    <name evidence="2" type="ORF">SNR37_003937</name>
</gene>
<dbReference type="Proteomes" id="UP001310248">
    <property type="component" value="Unassembled WGS sequence"/>
</dbReference>
<keyword evidence="2" id="KW-0645">Protease</keyword>
<dbReference type="GO" id="GO:0008237">
    <property type="term" value="F:metallopeptidase activity"/>
    <property type="evidence" value="ECO:0007669"/>
    <property type="project" value="UniProtKB-KW"/>
</dbReference>
<evidence type="ECO:0000313" key="2">
    <source>
        <dbReference type="EMBL" id="MEE1674494.1"/>
    </source>
</evidence>
<keyword evidence="2" id="KW-0482">Metalloprotease</keyword>
<dbReference type="EMBL" id="JAYDYW010000008">
    <property type="protein sequence ID" value="MEE1674494.1"/>
    <property type="molecule type" value="Genomic_DNA"/>
</dbReference>
<feature type="region of interest" description="Disordered" evidence="1">
    <location>
        <begin position="196"/>
        <end position="289"/>
    </location>
</feature>
<feature type="compositionally biased region" description="Low complexity" evidence="1">
    <location>
        <begin position="211"/>
        <end position="224"/>
    </location>
</feature>
<keyword evidence="3" id="KW-1185">Reference proteome</keyword>
<accession>A0ABU7G656</accession>
<reference evidence="3" key="1">
    <citation type="submission" date="2023-07" db="EMBL/GenBank/DDBJ databases">
        <title>Draft genome sequence of Agarivorans aestuarii strain ZMCS4, a CAZymes producing bacteria isolated from the marine brown algae Clodostephus spongiosus.</title>
        <authorList>
            <person name="Lorente B."/>
            <person name="Cabral C."/>
            <person name="Frias J."/>
            <person name="Faria J."/>
            <person name="Toubarro D."/>
        </authorList>
    </citation>
    <scope>NUCLEOTIDE SEQUENCE [LARGE SCALE GENOMIC DNA]</scope>
    <source>
        <strain evidence="3">ZMCS4</strain>
    </source>
</reference>